<evidence type="ECO:0000313" key="2">
    <source>
        <dbReference type="EMBL" id="GFS45033.1"/>
    </source>
</evidence>
<evidence type="ECO:0000313" key="3">
    <source>
        <dbReference type="Proteomes" id="UP000886998"/>
    </source>
</evidence>
<comment type="caution">
    <text evidence="2">The sequence shown here is derived from an EMBL/GenBank/DDBJ whole genome shotgun (WGS) entry which is preliminary data.</text>
</comment>
<accession>A0A8X6JYC9</accession>
<dbReference type="AlphaFoldDB" id="A0A8X6JYC9"/>
<proteinExistence type="predicted"/>
<keyword evidence="3" id="KW-1185">Reference proteome</keyword>
<gene>
    <name evidence="2" type="ORF">TNIN_45831</name>
</gene>
<protein>
    <submittedName>
        <fullName evidence="2">Uncharacterized protein</fullName>
    </submittedName>
</protein>
<name>A0A8X6JYC9_9ARAC</name>
<reference evidence="2" key="1">
    <citation type="submission" date="2020-08" db="EMBL/GenBank/DDBJ databases">
        <title>Multicomponent nature underlies the extraordinary mechanical properties of spider dragline silk.</title>
        <authorList>
            <person name="Kono N."/>
            <person name="Nakamura H."/>
            <person name="Mori M."/>
            <person name="Yoshida Y."/>
            <person name="Ohtoshi R."/>
            <person name="Malay A.D."/>
            <person name="Moran D.A.P."/>
            <person name="Tomita M."/>
            <person name="Numata K."/>
            <person name="Arakawa K."/>
        </authorList>
    </citation>
    <scope>NUCLEOTIDE SEQUENCE</scope>
</reference>
<dbReference type="Proteomes" id="UP000886998">
    <property type="component" value="Unassembled WGS sequence"/>
</dbReference>
<evidence type="ECO:0000256" key="1">
    <source>
        <dbReference type="SAM" id="MobiDB-lite"/>
    </source>
</evidence>
<dbReference type="EMBL" id="BMAV01025825">
    <property type="protein sequence ID" value="GFS45033.1"/>
    <property type="molecule type" value="Genomic_DNA"/>
</dbReference>
<organism evidence="2 3">
    <name type="scientific">Trichonephila inaurata madagascariensis</name>
    <dbReference type="NCBI Taxonomy" id="2747483"/>
    <lineage>
        <taxon>Eukaryota</taxon>
        <taxon>Metazoa</taxon>
        <taxon>Ecdysozoa</taxon>
        <taxon>Arthropoda</taxon>
        <taxon>Chelicerata</taxon>
        <taxon>Arachnida</taxon>
        <taxon>Araneae</taxon>
        <taxon>Araneomorphae</taxon>
        <taxon>Entelegynae</taxon>
        <taxon>Araneoidea</taxon>
        <taxon>Nephilidae</taxon>
        <taxon>Trichonephila</taxon>
        <taxon>Trichonephila inaurata</taxon>
    </lineage>
</organism>
<feature type="region of interest" description="Disordered" evidence="1">
    <location>
        <begin position="1"/>
        <end position="36"/>
    </location>
</feature>
<feature type="compositionally biased region" description="Polar residues" evidence="1">
    <location>
        <begin position="17"/>
        <end position="35"/>
    </location>
</feature>
<sequence length="110" mass="13083">MRKRRKRYRFPPLDHPSYNQPRGRNLSQGAISSRHQTPKNESIYLLFSHTLGPRTLVCRGMRDMTTHISNKRSGRIFVCLCGARIFIEVLTLVNRVRRTSPRDRRFMREQ</sequence>